<dbReference type="Gene3D" id="3.50.50.60">
    <property type="entry name" value="FAD/NAD(P)-binding domain"/>
    <property type="match status" value="2"/>
</dbReference>
<dbReference type="InterPro" id="IPR036188">
    <property type="entry name" value="FAD/NAD-bd_sf"/>
</dbReference>
<gene>
    <name evidence="3" type="ORF">PY649_29535</name>
</gene>
<feature type="domain" description="FAD/NAD(P)-binding" evidence="2">
    <location>
        <begin position="6"/>
        <end position="107"/>
    </location>
</feature>
<reference evidence="3" key="1">
    <citation type="submission" date="2023-06" db="EMBL/GenBank/DDBJ databases">
        <title>Phylogenetic Diversity of Rhizobium strains.</title>
        <authorList>
            <person name="Moura F.T."/>
            <person name="Helene L.C.F."/>
            <person name="Hungria M."/>
        </authorList>
    </citation>
    <scope>NUCLEOTIDE SEQUENCE</scope>
    <source>
        <strain evidence="3">CCGE526</strain>
    </source>
</reference>
<dbReference type="GO" id="GO:0016491">
    <property type="term" value="F:oxidoreductase activity"/>
    <property type="evidence" value="ECO:0007669"/>
    <property type="project" value="UniProtKB-KW"/>
</dbReference>
<dbReference type="InterPro" id="IPR023753">
    <property type="entry name" value="FAD/NAD-binding_dom"/>
</dbReference>
<accession>A0ABT7K352</accession>
<comment type="caution">
    <text evidence="3">The sequence shown here is derived from an EMBL/GenBank/DDBJ whole genome shotgun (WGS) entry which is preliminary data.</text>
</comment>
<name>A0ABT7K352_9HYPH</name>
<protein>
    <submittedName>
        <fullName evidence="3">FAD/NAD(P)-binding oxidoreductase</fullName>
        <ecNumber evidence="3">1.-.-.-</ecNumber>
    </submittedName>
</protein>
<keyword evidence="1 3" id="KW-0560">Oxidoreductase</keyword>
<dbReference type="Proteomes" id="UP001172645">
    <property type="component" value="Unassembled WGS sequence"/>
</dbReference>
<dbReference type="EMBL" id="JARFYM010000037">
    <property type="protein sequence ID" value="MDL2403041.1"/>
    <property type="molecule type" value="Genomic_DNA"/>
</dbReference>
<dbReference type="SUPFAM" id="SSF51905">
    <property type="entry name" value="FAD/NAD(P)-binding domain"/>
    <property type="match status" value="1"/>
</dbReference>
<dbReference type="RefSeq" id="WP_285872457.1">
    <property type="nucleotide sequence ID" value="NZ_JARFYM010000037.1"/>
</dbReference>
<evidence type="ECO:0000256" key="1">
    <source>
        <dbReference type="ARBA" id="ARBA00023002"/>
    </source>
</evidence>
<evidence type="ECO:0000259" key="2">
    <source>
        <dbReference type="Pfam" id="PF07992"/>
    </source>
</evidence>
<sequence length="193" mass="21034">MHTWRIDMADASGVTSYTKDHAPARLRFSKLILATGAIERPIDFEGRTLPGVMSVGAVQLLLKSSAVAPPRKVVVVGNGPLTLLFTTQLVGLGVRISVLLDTAPRISSIRTALCNLSAIIHNRDKVWKRVRMLRTIRSAQIPAFPMFRALSLAEINGSGRSSSTPKVSLALLTLTWLVHEGLVPNTQHLVRLD</sequence>
<organism evidence="3 4">
    <name type="scientific">Rhizobium mayense</name>
    <dbReference type="NCBI Taxonomy" id="1312184"/>
    <lineage>
        <taxon>Bacteria</taxon>
        <taxon>Pseudomonadati</taxon>
        <taxon>Pseudomonadota</taxon>
        <taxon>Alphaproteobacteria</taxon>
        <taxon>Hyphomicrobiales</taxon>
        <taxon>Rhizobiaceae</taxon>
        <taxon>Rhizobium/Agrobacterium group</taxon>
        <taxon>Rhizobium</taxon>
    </lineage>
</organism>
<dbReference type="Pfam" id="PF07992">
    <property type="entry name" value="Pyr_redox_2"/>
    <property type="match status" value="1"/>
</dbReference>
<dbReference type="PANTHER" id="PTHR42949:SF3">
    <property type="entry name" value="ANAEROBIC GLYCEROL-3-PHOSPHATE DEHYDROGENASE SUBUNIT B"/>
    <property type="match status" value="1"/>
</dbReference>
<dbReference type="InterPro" id="IPR051691">
    <property type="entry name" value="Metab_Enz_Cyan_OpOx_G3PDH"/>
</dbReference>
<evidence type="ECO:0000313" key="3">
    <source>
        <dbReference type="EMBL" id="MDL2403041.1"/>
    </source>
</evidence>
<proteinExistence type="predicted"/>
<keyword evidence="4" id="KW-1185">Reference proteome</keyword>
<dbReference type="PANTHER" id="PTHR42949">
    <property type="entry name" value="ANAEROBIC GLYCEROL-3-PHOSPHATE DEHYDROGENASE SUBUNIT B"/>
    <property type="match status" value="1"/>
</dbReference>
<evidence type="ECO:0000313" key="4">
    <source>
        <dbReference type="Proteomes" id="UP001172645"/>
    </source>
</evidence>
<dbReference type="EC" id="1.-.-.-" evidence="3"/>